<proteinExistence type="predicted"/>
<reference evidence="1 2" key="1">
    <citation type="journal article" date="2008" name="J. Bacteriol.">
        <title>The genome of Heliobacterium modesticaldum, a phototrophic representative of the Firmicutes containing the simplest photosynthetic apparatus.</title>
        <authorList>
            <person name="Sattley W.M."/>
            <person name="Madigan M.T."/>
            <person name="Swingley W.D."/>
            <person name="Cheung P.C."/>
            <person name="Clocksin K.M."/>
            <person name="Conrad A.L."/>
            <person name="Dejesa L.C."/>
            <person name="Honchak B.M."/>
            <person name="Jung D.O."/>
            <person name="Karbach L.E."/>
            <person name="Kurdoglu A."/>
            <person name="Lahiri S."/>
            <person name="Mastrian S.D."/>
            <person name="Page L.E."/>
            <person name="Taylor H.L."/>
            <person name="Wang Z.T."/>
            <person name="Raymond J."/>
            <person name="Chen M."/>
            <person name="Blankenship R.E."/>
            <person name="Touchman J.W."/>
        </authorList>
    </citation>
    <scope>NUCLEOTIDE SEQUENCE [LARGE SCALE GENOMIC DNA]</scope>
    <source>
        <strain evidence="2">ATCC 51547 / Ice1</strain>
    </source>
</reference>
<dbReference type="KEGG" id="hmo:HM1_0176"/>
<keyword evidence="2" id="KW-1185">Reference proteome</keyword>
<gene>
    <name evidence="1" type="ORF">HM1_0176</name>
</gene>
<dbReference type="Proteomes" id="UP000008550">
    <property type="component" value="Chromosome"/>
</dbReference>
<sequence length="45" mass="5100">MGIARNGFDALTIARTFRPDVTLSDTGLWRFVFLPEKKASPPHRL</sequence>
<evidence type="ECO:0000313" key="1">
    <source>
        <dbReference type="EMBL" id="ABZ82795.1"/>
    </source>
</evidence>
<accession>B0TDT2</accession>
<evidence type="ECO:0000313" key="2">
    <source>
        <dbReference type="Proteomes" id="UP000008550"/>
    </source>
</evidence>
<dbReference type="EMBL" id="CP000930">
    <property type="protein sequence ID" value="ABZ82795.1"/>
    <property type="molecule type" value="Genomic_DNA"/>
</dbReference>
<organism evidence="1 2">
    <name type="scientific">Heliobacterium modesticaldum (strain ATCC 51547 / Ice1)</name>
    <dbReference type="NCBI Taxonomy" id="498761"/>
    <lineage>
        <taxon>Bacteria</taxon>
        <taxon>Bacillati</taxon>
        <taxon>Bacillota</taxon>
        <taxon>Clostridia</taxon>
        <taxon>Eubacteriales</taxon>
        <taxon>Heliobacteriaceae</taxon>
        <taxon>Heliomicrobium</taxon>
    </lineage>
</organism>
<dbReference type="STRING" id="498761.HM1_0176"/>
<name>B0TDT2_HELMI</name>
<protein>
    <submittedName>
        <fullName evidence="1">Uncharacterized protein</fullName>
    </submittedName>
</protein>
<dbReference type="AlphaFoldDB" id="B0TDT2"/>
<dbReference type="HOGENOM" id="CLU_3200607_0_0_9"/>